<name>A0A9P7MGT6_9HYPO</name>
<dbReference type="EMBL" id="SRPO01000039">
    <property type="protein sequence ID" value="KAG5945967.1"/>
    <property type="molecule type" value="Genomic_DNA"/>
</dbReference>
<dbReference type="Proteomes" id="UP000706124">
    <property type="component" value="Unassembled WGS sequence"/>
</dbReference>
<feature type="compositionally biased region" description="Polar residues" evidence="1">
    <location>
        <begin position="54"/>
        <end position="74"/>
    </location>
</feature>
<protein>
    <submittedName>
        <fullName evidence="2">Uncharacterized protein</fullName>
    </submittedName>
</protein>
<feature type="region of interest" description="Disordered" evidence="1">
    <location>
        <begin position="49"/>
        <end position="82"/>
    </location>
</feature>
<proteinExistence type="predicted"/>
<comment type="caution">
    <text evidence="2">The sequence shown here is derived from an EMBL/GenBank/DDBJ whole genome shotgun (WGS) entry which is preliminary data.</text>
</comment>
<gene>
    <name evidence="2" type="ORF">E4U60_004649</name>
</gene>
<keyword evidence="3" id="KW-1185">Reference proteome</keyword>
<evidence type="ECO:0000313" key="3">
    <source>
        <dbReference type="Proteomes" id="UP000706124"/>
    </source>
</evidence>
<evidence type="ECO:0000256" key="1">
    <source>
        <dbReference type="SAM" id="MobiDB-lite"/>
    </source>
</evidence>
<dbReference type="OrthoDB" id="4775588at2759"/>
<evidence type="ECO:0000313" key="2">
    <source>
        <dbReference type="EMBL" id="KAG5945967.1"/>
    </source>
</evidence>
<accession>A0A9P7MGT6</accession>
<dbReference type="AlphaFoldDB" id="A0A9P7MGT6"/>
<sequence>MASSSRNQPRPDFYTSADAARACRNGAFITAWPADEPYFAPPSMDQLMRDMAPASTTRSGAMRTSSCESLSQLPGKNPQPGK</sequence>
<organism evidence="2 3">
    <name type="scientific">Claviceps pazoutovae</name>
    <dbReference type="NCBI Taxonomy" id="1649127"/>
    <lineage>
        <taxon>Eukaryota</taxon>
        <taxon>Fungi</taxon>
        <taxon>Dikarya</taxon>
        <taxon>Ascomycota</taxon>
        <taxon>Pezizomycotina</taxon>
        <taxon>Sordariomycetes</taxon>
        <taxon>Hypocreomycetidae</taxon>
        <taxon>Hypocreales</taxon>
        <taxon>Clavicipitaceae</taxon>
        <taxon>Claviceps</taxon>
    </lineage>
</organism>
<reference evidence="2 3" key="1">
    <citation type="journal article" date="2020" name="bioRxiv">
        <title>Whole genome comparisons of ergot fungi reveals the divergence and evolution of species within the genus Claviceps are the result of varying mechanisms driving genome evolution and host range expansion.</title>
        <authorList>
            <person name="Wyka S.A."/>
            <person name="Mondo S.J."/>
            <person name="Liu M."/>
            <person name="Dettman J."/>
            <person name="Nalam V."/>
            <person name="Broders K.D."/>
        </authorList>
    </citation>
    <scope>NUCLEOTIDE SEQUENCE [LARGE SCALE GENOMIC DNA]</scope>
    <source>
        <strain evidence="2 3">CCC 1485</strain>
    </source>
</reference>